<keyword evidence="7 11" id="KW-1133">Transmembrane helix</keyword>
<dbReference type="SUPFAM" id="SSF56935">
    <property type="entry name" value="Porins"/>
    <property type="match status" value="1"/>
</dbReference>
<gene>
    <name evidence="14" type="primary">cirA</name>
    <name evidence="14" type="ordered locus">APL_0565</name>
</gene>
<dbReference type="PROSITE" id="PS50893">
    <property type="entry name" value="ABC_TRANSPORTER_2"/>
    <property type="match status" value="1"/>
</dbReference>
<dbReference type="InterPro" id="IPR036640">
    <property type="entry name" value="ABC1_TM_sf"/>
</dbReference>
<dbReference type="InterPro" id="IPR000531">
    <property type="entry name" value="Beta-barrel_TonB"/>
</dbReference>
<accession>A3MZT1</accession>
<protein>
    <submittedName>
        <fullName evidence="14">Hypothetical ABC transporter ATP-binding protein</fullName>
    </submittedName>
</protein>
<evidence type="ECO:0000256" key="5">
    <source>
        <dbReference type="ARBA" id="ARBA00022741"/>
    </source>
</evidence>
<evidence type="ECO:0000256" key="6">
    <source>
        <dbReference type="ARBA" id="ARBA00022840"/>
    </source>
</evidence>
<evidence type="ECO:0000256" key="4">
    <source>
        <dbReference type="ARBA" id="ARBA00022692"/>
    </source>
</evidence>
<keyword evidence="5" id="KW-0547">Nucleotide-binding</keyword>
<dbReference type="SUPFAM" id="SSF52540">
    <property type="entry name" value="P-loop containing nucleoside triphosphate hydrolases"/>
    <property type="match status" value="1"/>
</dbReference>
<organism evidence="14 15">
    <name type="scientific">Actinobacillus pleuropneumoniae serotype 5b (strain L20)</name>
    <dbReference type="NCBI Taxonomy" id="416269"/>
    <lineage>
        <taxon>Bacteria</taxon>
        <taxon>Pseudomonadati</taxon>
        <taxon>Pseudomonadota</taxon>
        <taxon>Gammaproteobacteria</taxon>
        <taxon>Pasteurellales</taxon>
        <taxon>Pasteurellaceae</taxon>
        <taxon>Actinobacillus</taxon>
    </lineage>
</organism>
<dbReference type="Gene3D" id="3.40.50.300">
    <property type="entry name" value="P-loop containing nucleotide triphosphate hydrolases"/>
    <property type="match status" value="1"/>
</dbReference>
<dbReference type="InterPro" id="IPR050835">
    <property type="entry name" value="ABC_transporter_sub-D"/>
</dbReference>
<dbReference type="EMBL" id="CP000569">
    <property type="protein sequence ID" value="ABN73667.1"/>
    <property type="molecule type" value="Genomic_DNA"/>
</dbReference>
<keyword evidence="10" id="KW-0798">TonB box</keyword>
<evidence type="ECO:0000256" key="1">
    <source>
        <dbReference type="ARBA" id="ARBA00004442"/>
    </source>
</evidence>
<dbReference type="eggNOG" id="COG4178">
    <property type="taxonomic scope" value="Bacteria"/>
</dbReference>
<feature type="transmembrane region" description="Helical" evidence="11">
    <location>
        <begin position="663"/>
        <end position="682"/>
    </location>
</feature>
<dbReference type="CDD" id="cd01347">
    <property type="entry name" value="ligand_gated_channel"/>
    <property type="match status" value="1"/>
</dbReference>
<evidence type="ECO:0000256" key="11">
    <source>
        <dbReference type="SAM" id="Phobius"/>
    </source>
</evidence>
<dbReference type="STRING" id="416269.APL_0565"/>
<dbReference type="RefSeq" id="WP_009875005.1">
    <property type="nucleotide sequence ID" value="NC_009053.1"/>
</dbReference>
<dbReference type="SUPFAM" id="SSF90123">
    <property type="entry name" value="ABC transporter transmembrane region"/>
    <property type="match status" value="1"/>
</dbReference>
<evidence type="ECO:0000259" key="13">
    <source>
        <dbReference type="PROSITE" id="PS50929"/>
    </source>
</evidence>
<keyword evidence="4 11" id="KW-0812">Transmembrane</keyword>
<dbReference type="GO" id="GO:0005524">
    <property type="term" value="F:ATP binding"/>
    <property type="evidence" value="ECO:0007669"/>
    <property type="project" value="UniProtKB-KW"/>
</dbReference>
<dbReference type="Gene3D" id="2.40.170.20">
    <property type="entry name" value="TonB-dependent receptor, beta-barrel domain"/>
    <property type="match status" value="1"/>
</dbReference>
<dbReference type="InterPro" id="IPR017871">
    <property type="entry name" value="ABC_transporter-like_CS"/>
</dbReference>
<dbReference type="PANTHER" id="PTHR11384:SF59">
    <property type="entry name" value="LYSOSOMAL COBALAMIN TRANSPORTER ABCD4"/>
    <property type="match status" value="1"/>
</dbReference>
<sequence length="1046" mass="116876">MQADEAATLEQVDVAAQFEKAKAAGDKQKEIVNLSLLGRQTAFTSPISVVNYDEKAFEDKAPRNVVDAIAKTDASVMNFGGESNTLSGVYVRNLQLDMRQVSVNGLAGLYSTYNSPTVAVASAQLIKGASTATTGMDPEGSAGASMNIETKRATDEEINKIGFGWYSNNRLQETFDFGRRFGANNEWGVRVSGKYRDGDTARHDYDEMNKELAIGADYRGDALRVGLDYMYSKRDTDGGRARLQDLQNLAYTVPVAPNGKTNLNPHWLGQTTEDETVMGTFEYDLPYGMMLSGGLGHMESRYSGAFGQITSPKQNGEFEVSGIRGFDFRSRTTSGNLKLQGDFEAGAISHNWNLAFDSVIRQRDHDQSSKTNGKIKGGTIYAPNFAQLKNFDLTANTQGVDSKLSANSLAFADTLGFVENTVRLTLGGRFQWIKQQDKKAGTEVKADRFSPMVTLAYVPNPDLVLYGNYLEDLEPGNIDVETGEMNSPRVSKQIEVGVRKNWDNWLTTTLSAYEIRRPGIIRGNKAALKAQAGKEHGKERNRGIEFNTYASLLNNTLRPSLGLTYNQAKVFDFPTYADVITDGVQVTSPRWMAKANVEWDTPFVANLTLNAALQYYGKSYQDTAANYRLPPYTTVDFGAKYVVKVADKQTLTLRGWVDIPKGVVFFIYLFIILATALSVWIGRPLIRLNFNKEKLQGDYRYSLIRVRDNAESIAFYSGESREQHNLTAKFDYIIANRWKIVRKMLGLDGFNTGVTQVAMILPLMLQAPRFFAGQATLGDMHQTVQSFNRLMRALSFFRLFYEEFTLYQARLNRLYGFFITLDKLDQMPVNAPYPCSRGFVLKDFGVKDASGQILLKNINIELHTGDSLLIQGASGTGKTTLLKALAGIYPFETFGIAERACLEQPLFLPQRPYVPQGSLREAICYPNLSVTDEQLKAAMQECCLHKYVDSLDFDTDWQATLSPGELQRVAFVRILLAKPELIFLDETTSALDEPTEAILYRTIRERLPNSIIISVGHRCTLQQFHNKQINLSERERCECMDCGYCS</sequence>
<dbReference type="eggNOG" id="COG4773">
    <property type="taxonomic scope" value="Bacteria"/>
</dbReference>
<comment type="similarity">
    <text evidence="10">Belongs to the TonB-dependent receptor family.</text>
</comment>
<evidence type="ECO:0000256" key="9">
    <source>
        <dbReference type="ARBA" id="ARBA00023237"/>
    </source>
</evidence>
<dbReference type="AlphaFoldDB" id="A3MZT1"/>
<reference evidence="14 15" key="1">
    <citation type="journal article" date="2008" name="J. Bacteriol.">
        <title>The complete genome sequence of Actinobacillus pleuropneumoniae L20 (serotype 5b).</title>
        <authorList>
            <person name="Foote S.J."/>
            <person name="Bosse J.T."/>
            <person name="Bouevitch A.B."/>
            <person name="Langford P.R."/>
            <person name="Young N.M."/>
            <person name="Nash J.H."/>
        </authorList>
    </citation>
    <scope>NUCLEOTIDE SEQUENCE [LARGE SCALE GENOMIC DNA]</scope>
    <source>
        <strain evidence="14 15">L20</strain>
    </source>
</reference>
<dbReference type="Gene3D" id="1.20.1560.10">
    <property type="entry name" value="ABC transporter type 1, transmembrane domain"/>
    <property type="match status" value="1"/>
</dbReference>
<dbReference type="Gene3D" id="2.170.130.10">
    <property type="entry name" value="TonB-dependent receptor, plug domain"/>
    <property type="match status" value="1"/>
</dbReference>
<dbReference type="PROSITE" id="PS50929">
    <property type="entry name" value="ABC_TM1F"/>
    <property type="match status" value="1"/>
</dbReference>
<dbReference type="Proteomes" id="UP000001432">
    <property type="component" value="Chromosome"/>
</dbReference>
<feature type="domain" description="ABC transporter" evidence="12">
    <location>
        <begin position="839"/>
        <end position="1044"/>
    </location>
</feature>
<dbReference type="InterPro" id="IPR012910">
    <property type="entry name" value="Plug_dom"/>
</dbReference>
<dbReference type="CDD" id="cd03223">
    <property type="entry name" value="ABCD_peroxisomal_ALDP"/>
    <property type="match status" value="1"/>
</dbReference>
<dbReference type="InterPro" id="IPR003439">
    <property type="entry name" value="ABC_transporter-like_ATP-bd"/>
</dbReference>
<evidence type="ECO:0000256" key="2">
    <source>
        <dbReference type="ARBA" id="ARBA00004651"/>
    </source>
</evidence>
<dbReference type="InterPro" id="IPR027417">
    <property type="entry name" value="P-loop_NTPase"/>
</dbReference>
<dbReference type="InterPro" id="IPR003593">
    <property type="entry name" value="AAA+_ATPase"/>
</dbReference>
<evidence type="ECO:0000313" key="15">
    <source>
        <dbReference type="Proteomes" id="UP000001432"/>
    </source>
</evidence>
<dbReference type="HOGENOM" id="CLU_291637_0_0_6"/>
<dbReference type="KEGG" id="apl:APL_0565"/>
<keyword evidence="3" id="KW-0813">Transport</keyword>
<proteinExistence type="inferred from homology"/>
<dbReference type="PROSITE" id="PS00211">
    <property type="entry name" value="ABC_TRANSPORTER_1"/>
    <property type="match status" value="1"/>
</dbReference>
<dbReference type="InterPro" id="IPR037066">
    <property type="entry name" value="Plug_dom_sf"/>
</dbReference>
<dbReference type="GO" id="GO:0140359">
    <property type="term" value="F:ABC-type transporter activity"/>
    <property type="evidence" value="ECO:0007669"/>
    <property type="project" value="InterPro"/>
</dbReference>
<name>A3MZT1_ACTP2</name>
<keyword evidence="6 14" id="KW-0067">ATP-binding</keyword>
<feature type="domain" description="ABC transmembrane type-1" evidence="13">
    <location>
        <begin position="669"/>
        <end position="806"/>
    </location>
</feature>
<keyword evidence="8 10" id="KW-0472">Membrane</keyword>
<dbReference type="SMART" id="SM00382">
    <property type="entry name" value="AAA"/>
    <property type="match status" value="1"/>
</dbReference>
<dbReference type="GO" id="GO:0009279">
    <property type="term" value="C:cell outer membrane"/>
    <property type="evidence" value="ECO:0007669"/>
    <property type="project" value="UniProtKB-SubCell"/>
</dbReference>
<evidence type="ECO:0000313" key="14">
    <source>
        <dbReference type="EMBL" id="ABN73667.1"/>
    </source>
</evidence>
<dbReference type="Pfam" id="PF06472">
    <property type="entry name" value="ABC_membrane_2"/>
    <property type="match status" value="1"/>
</dbReference>
<dbReference type="Pfam" id="PF00005">
    <property type="entry name" value="ABC_tran"/>
    <property type="match status" value="1"/>
</dbReference>
<evidence type="ECO:0000259" key="12">
    <source>
        <dbReference type="PROSITE" id="PS50893"/>
    </source>
</evidence>
<dbReference type="InterPro" id="IPR011527">
    <property type="entry name" value="ABC1_TM_dom"/>
</dbReference>
<keyword evidence="9" id="KW-0998">Cell outer membrane</keyword>
<dbReference type="Pfam" id="PF07715">
    <property type="entry name" value="Plug"/>
    <property type="match status" value="1"/>
</dbReference>
<dbReference type="PANTHER" id="PTHR11384">
    <property type="entry name" value="ATP-BINDING CASSETTE, SUB-FAMILY D MEMBER"/>
    <property type="match status" value="1"/>
</dbReference>
<evidence type="ECO:0000256" key="7">
    <source>
        <dbReference type="ARBA" id="ARBA00022989"/>
    </source>
</evidence>
<evidence type="ECO:0000256" key="3">
    <source>
        <dbReference type="ARBA" id="ARBA00022448"/>
    </source>
</evidence>
<dbReference type="EnsemblBacteria" id="ABN73667">
    <property type="protein sequence ID" value="ABN73667"/>
    <property type="gene ID" value="APL_0565"/>
</dbReference>
<dbReference type="InterPro" id="IPR036942">
    <property type="entry name" value="Beta-barrel_TonB_sf"/>
</dbReference>
<dbReference type="GO" id="GO:0005886">
    <property type="term" value="C:plasma membrane"/>
    <property type="evidence" value="ECO:0007669"/>
    <property type="project" value="UniProtKB-SubCell"/>
</dbReference>
<evidence type="ECO:0000256" key="10">
    <source>
        <dbReference type="RuleBase" id="RU003357"/>
    </source>
</evidence>
<dbReference type="GO" id="GO:0016887">
    <property type="term" value="F:ATP hydrolysis activity"/>
    <property type="evidence" value="ECO:0007669"/>
    <property type="project" value="InterPro"/>
</dbReference>
<comment type="subcellular location">
    <subcellularLocation>
        <location evidence="2">Cell membrane</location>
        <topology evidence="2">Multi-pass membrane protein</topology>
    </subcellularLocation>
    <subcellularLocation>
        <location evidence="1 10">Cell outer membrane</location>
    </subcellularLocation>
</comment>
<dbReference type="Pfam" id="PF00593">
    <property type="entry name" value="TonB_dep_Rec_b-barrel"/>
    <property type="match status" value="1"/>
</dbReference>
<evidence type="ECO:0000256" key="8">
    <source>
        <dbReference type="ARBA" id="ARBA00023136"/>
    </source>
</evidence>